<evidence type="ECO:0000256" key="7">
    <source>
        <dbReference type="ARBA" id="ARBA00022984"/>
    </source>
</evidence>
<evidence type="ECO:0000256" key="6">
    <source>
        <dbReference type="ARBA" id="ARBA00022960"/>
    </source>
</evidence>
<dbReference type="PANTHER" id="PTHR30582:SF24">
    <property type="entry name" value="L,D-TRANSPEPTIDASE ERFK_SRFK-RELATED"/>
    <property type="match status" value="1"/>
</dbReference>
<evidence type="ECO:0000256" key="3">
    <source>
        <dbReference type="ARBA" id="ARBA00022676"/>
    </source>
</evidence>
<name>A0A6M0RBB5_9CLOT</name>
<dbReference type="Proteomes" id="UP000473885">
    <property type="component" value="Unassembled WGS sequence"/>
</dbReference>
<keyword evidence="10" id="KW-0812">Transmembrane</keyword>
<feature type="active site" description="Proton donor/acceptor" evidence="9">
    <location>
        <position position="110"/>
    </location>
</feature>
<keyword evidence="4" id="KW-0808">Transferase</keyword>
<keyword evidence="10" id="KW-0472">Membrane</keyword>
<dbReference type="UniPathway" id="UPA00219"/>
<keyword evidence="3" id="KW-0328">Glycosyltransferase</keyword>
<feature type="active site" description="Nucleophile" evidence="9">
    <location>
        <position position="126"/>
    </location>
</feature>
<protein>
    <recommendedName>
        <fullName evidence="11">L,D-TPase catalytic domain-containing protein</fullName>
    </recommendedName>
</protein>
<evidence type="ECO:0000256" key="10">
    <source>
        <dbReference type="SAM" id="Phobius"/>
    </source>
</evidence>
<evidence type="ECO:0000259" key="11">
    <source>
        <dbReference type="PROSITE" id="PS52029"/>
    </source>
</evidence>
<comment type="caution">
    <text evidence="12">The sequence shown here is derived from an EMBL/GenBank/DDBJ whole genome shotgun (WGS) entry which is preliminary data.</text>
</comment>
<dbReference type="CDD" id="cd16913">
    <property type="entry name" value="YkuD_like"/>
    <property type="match status" value="1"/>
</dbReference>
<dbReference type="SUPFAM" id="SSF47090">
    <property type="entry name" value="PGBD-like"/>
    <property type="match status" value="1"/>
</dbReference>
<dbReference type="AlphaFoldDB" id="A0A6M0RBB5"/>
<dbReference type="GO" id="GO:0008360">
    <property type="term" value="P:regulation of cell shape"/>
    <property type="evidence" value="ECO:0007669"/>
    <property type="project" value="UniProtKB-UniRule"/>
</dbReference>
<keyword evidence="13" id="KW-1185">Reference proteome</keyword>
<comment type="pathway">
    <text evidence="1 9">Cell wall biogenesis; peptidoglycan biosynthesis.</text>
</comment>
<dbReference type="RefSeq" id="WP_050606633.1">
    <property type="nucleotide sequence ID" value="NZ_CABKUB010000006.1"/>
</dbReference>
<dbReference type="GO" id="GO:0071555">
    <property type="term" value="P:cell wall organization"/>
    <property type="evidence" value="ECO:0007669"/>
    <property type="project" value="UniProtKB-UniRule"/>
</dbReference>
<evidence type="ECO:0000256" key="4">
    <source>
        <dbReference type="ARBA" id="ARBA00022679"/>
    </source>
</evidence>
<dbReference type="Pfam" id="PF01471">
    <property type="entry name" value="PG_binding_1"/>
    <property type="match status" value="1"/>
</dbReference>
<dbReference type="GO" id="GO:0005576">
    <property type="term" value="C:extracellular region"/>
    <property type="evidence" value="ECO:0007669"/>
    <property type="project" value="TreeGrafter"/>
</dbReference>
<gene>
    <name evidence="12" type="ORF">FDF74_10350</name>
</gene>
<keyword evidence="7 9" id="KW-0573">Peptidoglycan synthesis</keyword>
<dbReference type="EMBL" id="SXDP01000009">
    <property type="protein sequence ID" value="NEZ47591.1"/>
    <property type="molecule type" value="Genomic_DNA"/>
</dbReference>
<dbReference type="InterPro" id="IPR005490">
    <property type="entry name" value="LD_TPept_cat_dom"/>
</dbReference>
<dbReference type="OrthoDB" id="9787225at2"/>
<dbReference type="Gene3D" id="2.40.440.10">
    <property type="entry name" value="L,D-transpeptidase catalytic domain-like"/>
    <property type="match status" value="1"/>
</dbReference>
<dbReference type="InterPro" id="IPR036365">
    <property type="entry name" value="PGBD-like_sf"/>
</dbReference>
<dbReference type="GO" id="GO:0071972">
    <property type="term" value="F:peptidoglycan L,D-transpeptidase activity"/>
    <property type="evidence" value="ECO:0007669"/>
    <property type="project" value="TreeGrafter"/>
</dbReference>
<dbReference type="PANTHER" id="PTHR30582">
    <property type="entry name" value="L,D-TRANSPEPTIDASE"/>
    <property type="match status" value="1"/>
</dbReference>
<evidence type="ECO:0000256" key="8">
    <source>
        <dbReference type="ARBA" id="ARBA00023316"/>
    </source>
</evidence>
<dbReference type="GO" id="GO:0016757">
    <property type="term" value="F:glycosyltransferase activity"/>
    <property type="evidence" value="ECO:0007669"/>
    <property type="project" value="UniProtKB-KW"/>
</dbReference>
<evidence type="ECO:0000256" key="1">
    <source>
        <dbReference type="ARBA" id="ARBA00004752"/>
    </source>
</evidence>
<dbReference type="GO" id="GO:0018104">
    <property type="term" value="P:peptidoglycan-protein cross-linking"/>
    <property type="evidence" value="ECO:0007669"/>
    <property type="project" value="TreeGrafter"/>
</dbReference>
<keyword evidence="8 9" id="KW-0961">Cell wall biogenesis/degradation</keyword>
<evidence type="ECO:0000313" key="13">
    <source>
        <dbReference type="Proteomes" id="UP000473885"/>
    </source>
</evidence>
<dbReference type="Pfam" id="PF03734">
    <property type="entry name" value="YkuD"/>
    <property type="match status" value="1"/>
</dbReference>
<organism evidence="12 13">
    <name type="scientific">Clostridium niameyense</name>
    <dbReference type="NCBI Taxonomy" id="1622073"/>
    <lineage>
        <taxon>Bacteria</taxon>
        <taxon>Bacillati</taxon>
        <taxon>Bacillota</taxon>
        <taxon>Clostridia</taxon>
        <taxon>Eubacteriales</taxon>
        <taxon>Clostridiaceae</taxon>
        <taxon>Clostridium</taxon>
    </lineage>
</organism>
<keyword evidence="5" id="KW-0378">Hydrolase</keyword>
<dbReference type="InterPro" id="IPR002477">
    <property type="entry name" value="Peptidoglycan-bd-like"/>
</dbReference>
<dbReference type="InterPro" id="IPR050979">
    <property type="entry name" value="LD-transpeptidase"/>
</dbReference>
<accession>A0A6M0RBB5</accession>
<dbReference type="Gene3D" id="1.10.101.10">
    <property type="entry name" value="PGBD-like superfamily/PGBD"/>
    <property type="match status" value="1"/>
</dbReference>
<sequence length="231" mass="26114">MSKFKKILFILIFILAIEIVLIYIGYKKDINTKNNSSNNKNIAIFIDLTSNRLDVFKNSIIVKSYNIASGKVSTPSPIGTWKIINKGTWGSGFGGRWMGLNVPWGTYGIHGTNRPNSIGHRASHGCIRMNNKDVIELYDIIPYGTTVIIWGGPFGNFGEYLRPIRPGMTGSDVYEVQRLLKQKGYYNGNPDGIYGENMRMIVHKFQKDNNLYICDTINSSFYKQLGVQLIE</sequence>
<evidence type="ECO:0000256" key="2">
    <source>
        <dbReference type="ARBA" id="ARBA00005992"/>
    </source>
</evidence>
<keyword evidence="10" id="KW-1133">Transmembrane helix</keyword>
<dbReference type="PROSITE" id="PS52029">
    <property type="entry name" value="LD_TPASE"/>
    <property type="match status" value="1"/>
</dbReference>
<reference evidence="12 13" key="1">
    <citation type="submission" date="2019-04" db="EMBL/GenBank/DDBJ databases">
        <title>Genome sequencing of Clostridium botulinum Groups I-IV and Clostridium butyricum.</title>
        <authorList>
            <person name="Brunt J."/>
            <person name="Van Vliet A.H.M."/>
            <person name="Stringer S.C."/>
            <person name="Carter A.T."/>
            <person name="Peck M.W."/>
        </authorList>
    </citation>
    <scope>NUCLEOTIDE SEQUENCE [LARGE SCALE GENOMIC DNA]</scope>
    <source>
        <strain evidence="12 13">IFR 18/094</strain>
    </source>
</reference>
<feature type="transmembrane region" description="Helical" evidence="10">
    <location>
        <begin position="7"/>
        <end position="26"/>
    </location>
</feature>
<dbReference type="SUPFAM" id="SSF141523">
    <property type="entry name" value="L,D-transpeptidase catalytic domain-like"/>
    <property type="match status" value="1"/>
</dbReference>
<keyword evidence="6 9" id="KW-0133">Cell shape</keyword>
<dbReference type="InterPro" id="IPR036366">
    <property type="entry name" value="PGBDSf"/>
</dbReference>
<evidence type="ECO:0000256" key="5">
    <source>
        <dbReference type="ARBA" id="ARBA00022801"/>
    </source>
</evidence>
<comment type="similarity">
    <text evidence="2">Belongs to the YkuD family.</text>
</comment>
<dbReference type="InterPro" id="IPR038063">
    <property type="entry name" value="Transpep_catalytic_dom"/>
</dbReference>
<evidence type="ECO:0000313" key="12">
    <source>
        <dbReference type="EMBL" id="NEZ47591.1"/>
    </source>
</evidence>
<feature type="domain" description="L,D-TPase catalytic" evidence="11">
    <location>
        <begin position="42"/>
        <end position="150"/>
    </location>
</feature>
<proteinExistence type="inferred from homology"/>
<evidence type="ECO:0000256" key="9">
    <source>
        <dbReference type="PROSITE-ProRule" id="PRU01373"/>
    </source>
</evidence>